<dbReference type="Gene3D" id="3.50.30.30">
    <property type="match status" value="1"/>
</dbReference>
<evidence type="ECO:0000256" key="1">
    <source>
        <dbReference type="SAM" id="MobiDB-lite"/>
    </source>
</evidence>
<reference evidence="4 5" key="1">
    <citation type="submission" date="2018-08" db="EMBL/GenBank/DDBJ databases">
        <title>Acidipila sp. 4G-K13, an acidobacterium isolated from forest soil.</title>
        <authorList>
            <person name="Gao Z.-H."/>
            <person name="Qiu L.-H."/>
        </authorList>
    </citation>
    <scope>NUCLEOTIDE SEQUENCE [LARGE SCALE GENOMIC DNA]</scope>
    <source>
        <strain evidence="4 5">4G-K13</strain>
    </source>
</reference>
<comment type="caution">
    <text evidence="4">The sequence shown here is derived from an EMBL/GenBank/DDBJ whole genome shotgun (WGS) entry which is preliminary data.</text>
</comment>
<dbReference type="SUPFAM" id="SSF53187">
    <property type="entry name" value="Zn-dependent exopeptidases"/>
    <property type="match status" value="1"/>
</dbReference>
<feature type="chain" id="PRO_5016737802" evidence="2">
    <location>
        <begin position="27"/>
        <end position="544"/>
    </location>
</feature>
<dbReference type="PROSITE" id="PS51257">
    <property type="entry name" value="PROKAR_LIPOPROTEIN"/>
    <property type="match status" value="1"/>
</dbReference>
<dbReference type="InterPro" id="IPR007484">
    <property type="entry name" value="Peptidase_M28"/>
</dbReference>
<dbReference type="GO" id="GO:0008235">
    <property type="term" value="F:metalloexopeptidase activity"/>
    <property type="evidence" value="ECO:0007669"/>
    <property type="project" value="InterPro"/>
</dbReference>
<dbReference type="SUPFAM" id="SSF52025">
    <property type="entry name" value="PA domain"/>
    <property type="match status" value="1"/>
</dbReference>
<dbReference type="GO" id="GO:0006508">
    <property type="term" value="P:proteolysis"/>
    <property type="evidence" value="ECO:0007669"/>
    <property type="project" value="InterPro"/>
</dbReference>
<dbReference type="AlphaFoldDB" id="A0A372IJA1"/>
<organism evidence="4 5">
    <name type="scientific">Paracidobacterium acidisoli</name>
    <dbReference type="NCBI Taxonomy" id="2303751"/>
    <lineage>
        <taxon>Bacteria</taxon>
        <taxon>Pseudomonadati</taxon>
        <taxon>Acidobacteriota</taxon>
        <taxon>Terriglobia</taxon>
        <taxon>Terriglobales</taxon>
        <taxon>Acidobacteriaceae</taxon>
        <taxon>Paracidobacterium</taxon>
    </lineage>
</organism>
<evidence type="ECO:0000259" key="3">
    <source>
        <dbReference type="Pfam" id="PF04389"/>
    </source>
</evidence>
<gene>
    <name evidence="4" type="ORF">D0Y96_19170</name>
</gene>
<dbReference type="Gene3D" id="3.40.630.10">
    <property type="entry name" value="Zn peptidases"/>
    <property type="match status" value="1"/>
</dbReference>
<feature type="domain" description="Peptidase M28" evidence="3">
    <location>
        <begin position="302"/>
        <end position="512"/>
    </location>
</feature>
<dbReference type="OrthoDB" id="9778250at2"/>
<dbReference type="PANTHER" id="PTHR12147">
    <property type="entry name" value="METALLOPEPTIDASE M28 FAMILY MEMBER"/>
    <property type="match status" value="1"/>
</dbReference>
<evidence type="ECO:0000256" key="2">
    <source>
        <dbReference type="SAM" id="SignalP"/>
    </source>
</evidence>
<dbReference type="InterPro" id="IPR045175">
    <property type="entry name" value="M28_fam"/>
</dbReference>
<keyword evidence="5" id="KW-1185">Reference proteome</keyword>
<feature type="region of interest" description="Disordered" evidence="1">
    <location>
        <begin position="209"/>
        <end position="230"/>
    </location>
</feature>
<evidence type="ECO:0000313" key="4">
    <source>
        <dbReference type="EMBL" id="RFU14935.1"/>
    </source>
</evidence>
<name>A0A372IJA1_9BACT</name>
<proteinExistence type="predicted"/>
<dbReference type="Proteomes" id="UP000264702">
    <property type="component" value="Unassembled WGS sequence"/>
</dbReference>
<dbReference type="PANTHER" id="PTHR12147:SF26">
    <property type="entry name" value="PEPTIDASE M28 DOMAIN-CONTAINING PROTEIN"/>
    <property type="match status" value="1"/>
</dbReference>
<dbReference type="InterPro" id="IPR046450">
    <property type="entry name" value="PA_dom_sf"/>
</dbReference>
<dbReference type="Pfam" id="PF04389">
    <property type="entry name" value="Peptidase_M28"/>
    <property type="match status" value="1"/>
</dbReference>
<dbReference type="EMBL" id="QVQT01000008">
    <property type="protein sequence ID" value="RFU14935.1"/>
    <property type="molecule type" value="Genomic_DNA"/>
</dbReference>
<evidence type="ECO:0000313" key="5">
    <source>
        <dbReference type="Proteomes" id="UP000264702"/>
    </source>
</evidence>
<protein>
    <submittedName>
        <fullName evidence="4">Peptidase M28</fullName>
    </submittedName>
</protein>
<accession>A0A372IJA1</accession>
<sequence>MPAHERKENGTLNSRKFLLLILSATAAVIACPAQVDSPDAAAQWWSHVSYLASDALAGRRTGTADFVKAAEYLQAQFKAAGLSPAGASGYLQDVGFEEQQIDNAASRLDVVYEGQAVSLPVGSAAILSPYAGPDTTVDAPAVFAGYGFAVPVQHFDDLSGVDVKGKIAVVLAGSPPSVHGPLRAYFRTAAERWKQLRAAGAVGVITIQEPRPQNAPAGPRPGEGPRPTIRLASPELNPLAGNKLSATVPIAAADALFAHSGHTLSDLEAQAEAGKELPKFSLNVTIHAHTAVKQFSQFTAPNVAGVLEGSDRRLKKEYIVLSAHLDHLGKGRPVNGDDIYNGAMDNATGIASLIEVAKQLAAGPRPKRSILFLALTGEEEGELGSQYFAQFPTVPRAQIVADLNMDMYLPLFPLRYLEVQGLGESSLGNDVRAVAQLNDVEVQFDKQPDQNRFIRSDQASFVKHGIPALAFKFGWVPDSPEEKTFNDWIKNRYHKPSDDLEQPVDKNAAVLFDRILGQLALRVANAKERPAWYPESFFASIPRS</sequence>
<keyword evidence="2" id="KW-0732">Signal</keyword>
<feature type="signal peptide" evidence="2">
    <location>
        <begin position="1"/>
        <end position="26"/>
    </location>
</feature>